<dbReference type="EMBL" id="WLYK01000008">
    <property type="protein sequence ID" value="MTD15926.1"/>
    <property type="molecule type" value="Genomic_DNA"/>
</dbReference>
<evidence type="ECO:0000313" key="3">
    <source>
        <dbReference type="Proteomes" id="UP000460221"/>
    </source>
</evidence>
<gene>
    <name evidence="2" type="ORF">GIS00_18485</name>
</gene>
<evidence type="ECO:0000313" key="2">
    <source>
        <dbReference type="EMBL" id="MTD15926.1"/>
    </source>
</evidence>
<name>A0A7K1FP50_9ACTN</name>
<dbReference type="AlphaFoldDB" id="A0A7K1FP50"/>
<dbReference type="PROSITE" id="PS51257">
    <property type="entry name" value="PROKAR_LIPOPROTEIN"/>
    <property type="match status" value="1"/>
</dbReference>
<comment type="caution">
    <text evidence="2">The sequence shown here is derived from an EMBL/GenBank/DDBJ whole genome shotgun (WGS) entry which is preliminary data.</text>
</comment>
<feature type="chain" id="PRO_5029663806" description="Lipoprotein" evidence="1">
    <location>
        <begin position="30"/>
        <end position="282"/>
    </location>
</feature>
<sequence>MKKWMTTALAATTAAACITLGTMVGPGSAAGSAPPPEAAASPAAVVAAAKGEPVRDQGGTQATPPNLENLYVPVEPCRVVDTRSGSPFGSGTTRAYYVAGTFGFAPQGGKSGGCGIPTGAKAVTATITAVDPSSVGFIRAWATGGTEPSATLLSYGTFSMGTGATVPIRPGAAQHLTVKNYAGPTDVVIDVTGYYIPQMEAYILYNGTISDQSGRLLSSTRTAAGTYTLQWDRDVTYCSVQATADYSAKYATAYTSGTYTYVYTFDSAGAPTDYYFNINVNC</sequence>
<feature type="signal peptide" evidence="1">
    <location>
        <begin position="1"/>
        <end position="29"/>
    </location>
</feature>
<protein>
    <recommendedName>
        <fullName evidence="4">Lipoprotein</fullName>
    </recommendedName>
</protein>
<dbReference type="RefSeq" id="WP_154769926.1">
    <property type="nucleotide sequence ID" value="NZ_WLYK01000008.1"/>
</dbReference>
<dbReference type="Proteomes" id="UP000460221">
    <property type="component" value="Unassembled WGS sequence"/>
</dbReference>
<organism evidence="2 3">
    <name type="scientific">Nakamurella alba</name>
    <dbReference type="NCBI Taxonomy" id="2665158"/>
    <lineage>
        <taxon>Bacteria</taxon>
        <taxon>Bacillati</taxon>
        <taxon>Actinomycetota</taxon>
        <taxon>Actinomycetes</taxon>
        <taxon>Nakamurellales</taxon>
        <taxon>Nakamurellaceae</taxon>
        <taxon>Nakamurella</taxon>
    </lineage>
</organism>
<keyword evidence="1" id="KW-0732">Signal</keyword>
<evidence type="ECO:0000256" key="1">
    <source>
        <dbReference type="SAM" id="SignalP"/>
    </source>
</evidence>
<reference evidence="2 3" key="1">
    <citation type="submission" date="2019-11" db="EMBL/GenBank/DDBJ databases">
        <authorList>
            <person name="Jiang L.-Q."/>
        </authorList>
    </citation>
    <scope>NUCLEOTIDE SEQUENCE [LARGE SCALE GENOMIC DNA]</scope>
    <source>
        <strain evidence="2 3">YIM 132087</strain>
    </source>
</reference>
<proteinExistence type="predicted"/>
<evidence type="ECO:0008006" key="4">
    <source>
        <dbReference type="Google" id="ProtNLM"/>
    </source>
</evidence>
<accession>A0A7K1FP50</accession>
<keyword evidence="3" id="KW-1185">Reference proteome</keyword>